<dbReference type="Pfam" id="PF10502">
    <property type="entry name" value="Peptidase_S26"/>
    <property type="match status" value="1"/>
</dbReference>
<dbReference type="RefSeq" id="WP_066701133.1">
    <property type="nucleotide sequence ID" value="NZ_MIPT01000002.1"/>
</dbReference>
<dbReference type="InterPro" id="IPR019533">
    <property type="entry name" value="Peptidase_S26"/>
</dbReference>
<comment type="caution">
    <text evidence="2">The sequence shown here is derived from an EMBL/GenBank/DDBJ whole genome shotgun (WGS) entry which is preliminary data.</text>
</comment>
<feature type="domain" description="Peptidase S26" evidence="1">
    <location>
        <begin position="48"/>
        <end position="174"/>
    </location>
</feature>
<evidence type="ECO:0000313" key="2">
    <source>
        <dbReference type="EMBL" id="OHT17912.1"/>
    </source>
</evidence>
<dbReference type="AlphaFoldDB" id="A0A1S1H7X1"/>
<dbReference type="OrthoDB" id="7475540at2"/>
<dbReference type="Proteomes" id="UP000179467">
    <property type="component" value="Unassembled WGS sequence"/>
</dbReference>
<name>A0A1S1H7X1_9SPHN</name>
<protein>
    <submittedName>
        <fullName evidence="2">Peptidase S26</fullName>
    </submittedName>
</protein>
<dbReference type="SUPFAM" id="SSF51306">
    <property type="entry name" value="LexA/Signal peptidase"/>
    <property type="match status" value="1"/>
</dbReference>
<evidence type="ECO:0000313" key="3">
    <source>
        <dbReference type="Proteomes" id="UP000179467"/>
    </source>
</evidence>
<dbReference type="GO" id="GO:0006465">
    <property type="term" value="P:signal peptide processing"/>
    <property type="evidence" value="ECO:0007669"/>
    <property type="project" value="InterPro"/>
</dbReference>
<proteinExistence type="predicted"/>
<gene>
    <name evidence="2" type="ORF">BHE75_04416</name>
</gene>
<reference evidence="2 3" key="1">
    <citation type="submission" date="2016-09" db="EMBL/GenBank/DDBJ databases">
        <title>Metabolic pathway, cell adaptation mechanisms and a novel monoxygenase revealed through proteogenomic-transcription analysis of a Sphingomonas haloaromaticamans strain degrading the fungicide ortho-phenylphenol.</title>
        <authorList>
            <person name="Perruchon C."/>
            <person name="Papadopoulou E.S."/>
            <person name="Rousidou C."/>
            <person name="Vasileiadis S."/>
            <person name="Tanou G."/>
            <person name="Amoutzias G."/>
            <person name="Molassiotis A."/>
            <person name="Karpouzas D.G."/>
        </authorList>
    </citation>
    <scope>NUCLEOTIDE SEQUENCE [LARGE SCALE GENOMIC DNA]</scope>
    <source>
        <strain evidence="2 3">P3</strain>
    </source>
</reference>
<sequence>MATAANRVEALRWRPRTRMWGMLAVAVAGTLGFGAIGEWRDGHALLINTTDSLPNWAFLIQRHKLPARGDYVFFDPPPGELLRRHFGAKPQMFGKIAYGVPGDIISHIGRTVAVNGHPVAQMKPFTRFGEPLTPGATGRVPAGCYFAATPHKDGFDSRYGEIGFVCGRQIIGTGEPIL</sequence>
<evidence type="ECO:0000259" key="1">
    <source>
        <dbReference type="Pfam" id="PF10502"/>
    </source>
</evidence>
<dbReference type="EMBL" id="MIPT01000002">
    <property type="protein sequence ID" value="OHT17912.1"/>
    <property type="molecule type" value="Genomic_DNA"/>
</dbReference>
<accession>A0A1S1H7X1</accession>
<keyword evidence="3" id="KW-1185">Reference proteome</keyword>
<dbReference type="InterPro" id="IPR036286">
    <property type="entry name" value="LexA/Signal_pep-like_sf"/>
</dbReference>
<organism evidence="2 3">
    <name type="scientific">Edaphosphingomonas haloaromaticamans</name>
    <dbReference type="NCBI Taxonomy" id="653954"/>
    <lineage>
        <taxon>Bacteria</taxon>
        <taxon>Pseudomonadati</taxon>
        <taxon>Pseudomonadota</taxon>
        <taxon>Alphaproteobacteria</taxon>
        <taxon>Sphingomonadales</taxon>
        <taxon>Rhizorhabdaceae</taxon>
        <taxon>Edaphosphingomonas</taxon>
    </lineage>
</organism>
<dbReference type="GO" id="GO:0004252">
    <property type="term" value="F:serine-type endopeptidase activity"/>
    <property type="evidence" value="ECO:0007669"/>
    <property type="project" value="InterPro"/>
</dbReference>
<dbReference type="Gene3D" id="2.10.109.10">
    <property type="entry name" value="Umud Fragment, subunit A"/>
    <property type="match status" value="1"/>
</dbReference>